<name>A0A448WK54_9PLAT</name>
<feature type="domain" description="RFX1-4/6/8-like BCD" evidence="1">
    <location>
        <begin position="56"/>
        <end position="113"/>
    </location>
</feature>
<dbReference type="AlphaFoldDB" id="A0A448WK54"/>
<accession>A0A448WK54</accession>
<evidence type="ECO:0000313" key="2">
    <source>
        <dbReference type="EMBL" id="VEL13733.1"/>
    </source>
</evidence>
<organism evidence="2 3">
    <name type="scientific">Protopolystoma xenopodis</name>
    <dbReference type="NCBI Taxonomy" id="117903"/>
    <lineage>
        <taxon>Eukaryota</taxon>
        <taxon>Metazoa</taxon>
        <taxon>Spiralia</taxon>
        <taxon>Lophotrochozoa</taxon>
        <taxon>Platyhelminthes</taxon>
        <taxon>Monogenea</taxon>
        <taxon>Polyopisthocotylea</taxon>
        <taxon>Polystomatidea</taxon>
        <taxon>Polystomatidae</taxon>
        <taxon>Protopolystoma</taxon>
    </lineage>
</organism>
<dbReference type="EMBL" id="CAAALY010018740">
    <property type="protein sequence ID" value="VEL13733.1"/>
    <property type="molecule type" value="Genomic_DNA"/>
</dbReference>
<reference evidence="2" key="1">
    <citation type="submission" date="2018-11" db="EMBL/GenBank/DDBJ databases">
        <authorList>
            <consortium name="Pathogen Informatics"/>
        </authorList>
    </citation>
    <scope>NUCLEOTIDE SEQUENCE</scope>
</reference>
<proteinExistence type="predicted"/>
<dbReference type="Pfam" id="PF25340">
    <property type="entry name" value="BCD_RFX"/>
    <property type="match status" value="1"/>
</dbReference>
<sequence length="123" mass="13338">MTKICSSTLSGEWTDNCSPGCTTEGGINSIIGDGFVGTACSGTVENASSAPNHDHLTRTQLMTLCERRPICHFVELADRSLYQALLETIIADSLQTLTPTQLQGIRLMLQHLEVTHICDCSKL</sequence>
<comment type="caution">
    <text evidence="2">The sequence shown here is derived from an EMBL/GenBank/DDBJ whole genome shotgun (WGS) entry which is preliminary data.</text>
</comment>
<dbReference type="InterPro" id="IPR057321">
    <property type="entry name" value="RFX1-4/6/8-like_BCD"/>
</dbReference>
<evidence type="ECO:0000313" key="3">
    <source>
        <dbReference type="Proteomes" id="UP000784294"/>
    </source>
</evidence>
<dbReference type="Proteomes" id="UP000784294">
    <property type="component" value="Unassembled WGS sequence"/>
</dbReference>
<dbReference type="OrthoDB" id="10056949at2759"/>
<gene>
    <name evidence="2" type="ORF">PXEA_LOCUS7173</name>
</gene>
<keyword evidence="3" id="KW-1185">Reference proteome</keyword>
<evidence type="ECO:0000259" key="1">
    <source>
        <dbReference type="Pfam" id="PF25340"/>
    </source>
</evidence>
<protein>
    <recommendedName>
        <fullName evidence="1">RFX1-4/6/8-like BCD domain-containing protein</fullName>
    </recommendedName>
</protein>